<keyword evidence="1" id="KW-0472">Membrane</keyword>
<proteinExistence type="predicted"/>
<sequence length="125" mass="14193">MCVTSDDALIRLPKKEREGMKQTLHKLVIACLVVTLIGVSYSGASNGRNIYLNKCGSCHQEGGDVEVFAPSKYASTQWRRFFRRNKHRRKKDISELFTTEEMEMVKNYLITHAADSDQPEAVGLK</sequence>
<dbReference type="Proteomes" id="UP000189670">
    <property type="component" value="Unassembled WGS sequence"/>
</dbReference>
<accession>A0A1V1P623</accession>
<dbReference type="AlphaFoldDB" id="A0A1V1P623"/>
<evidence type="ECO:0000313" key="2">
    <source>
        <dbReference type="EMBL" id="ETR70339.1"/>
    </source>
</evidence>
<name>A0A1V1P623_9BACT</name>
<protein>
    <submittedName>
        <fullName evidence="2">Cytochrome c family protein</fullName>
    </submittedName>
</protein>
<dbReference type="InterPro" id="IPR036909">
    <property type="entry name" value="Cyt_c-like_dom_sf"/>
</dbReference>
<feature type="transmembrane region" description="Helical" evidence="1">
    <location>
        <begin position="24"/>
        <end position="44"/>
    </location>
</feature>
<comment type="caution">
    <text evidence="2">The sequence shown here is derived from an EMBL/GenBank/DDBJ whole genome shotgun (WGS) entry which is preliminary data.</text>
</comment>
<keyword evidence="1" id="KW-1133">Transmembrane helix</keyword>
<gene>
    <name evidence="2" type="ORF">OMM_08890</name>
</gene>
<keyword evidence="1" id="KW-0812">Transmembrane</keyword>
<evidence type="ECO:0000313" key="3">
    <source>
        <dbReference type="Proteomes" id="UP000189670"/>
    </source>
</evidence>
<dbReference type="SUPFAM" id="SSF46626">
    <property type="entry name" value="Cytochrome c"/>
    <property type="match status" value="1"/>
</dbReference>
<reference evidence="3" key="1">
    <citation type="submission" date="2012-11" db="EMBL/GenBank/DDBJ databases">
        <authorList>
            <person name="Lucero-Rivera Y.E."/>
            <person name="Tovar-Ramirez D."/>
        </authorList>
    </citation>
    <scope>NUCLEOTIDE SEQUENCE [LARGE SCALE GENOMIC DNA]</scope>
    <source>
        <strain evidence="3">Araruama</strain>
    </source>
</reference>
<dbReference type="GO" id="GO:0020037">
    <property type="term" value="F:heme binding"/>
    <property type="evidence" value="ECO:0007669"/>
    <property type="project" value="InterPro"/>
</dbReference>
<evidence type="ECO:0000256" key="1">
    <source>
        <dbReference type="SAM" id="Phobius"/>
    </source>
</evidence>
<dbReference type="Gene3D" id="1.10.760.10">
    <property type="entry name" value="Cytochrome c-like domain"/>
    <property type="match status" value="1"/>
</dbReference>
<dbReference type="GO" id="GO:0009055">
    <property type="term" value="F:electron transfer activity"/>
    <property type="evidence" value="ECO:0007669"/>
    <property type="project" value="InterPro"/>
</dbReference>
<organism evidence="2 3">
    <name type="scientific">Candidatus Magnetoglobus multicellularis str. Araruama</name>
    <dbReference type="NCBI Taxonomy" id="890399"/>
    <lineage>
        <taxon>Bacteria</taxon>
        <taxon>Pseudomonadati</taxon>
        <taxon>Thermodesulfobacteriota</taxon>
        <taxon>Desulfobacteria</taxon>
        <taxon>Desulfobacterales</taxon>
        <taxon>Desulfobacteraceae</taxon>
        <taxon>Candidatus Magnetoglobus</taxon>
    </lineage>
</organism>
<dbReference type="EMBL" id="ATBP01000441">
    <property type="protein sequence ID" value="ETR70339.1"/>
    <property type="molecule type" value="Genomic_DNA"/>
</dbReference>